<dbReference type="InterPro" id="IPR050131">
    <property type="entry name" value="Peptidase_S8_subtilisin-like"/>
</dbReference>
<feature type="domain" description="Peptidase S8/S53" evidence="7">
    <location>
        <begin position="185"/>
        <end position="400"/>
    </location>
</feature>
<gene>
    <name evidence="8" type="ORF">SISNIDRAFT_531194</name>
</gene>
<dbReference type="CDD" id="cd04077">
    <property type="entry name" value="Peptidases_S8_PCSK9_ProteinaseK_like"/>
    <property type="match status" value="1"/>
</dbReference>
<dbReference type="PROSITE" id="PS51892">
    <property type="entry name" value="SUBTILASE"/>
    <property type="match status" value="1"/>
</dbReference>
<evidence type="ECO:0000259" key="7">
    <source>
        <dbReference type="Pfam" id="PF00082"/>
    </source>
</evidence>
<dbReference type="Pfam" id="PF00082">
    <property type="entry name" value="Peptidase_S8"/>
    <property type="match status" value="1"/>
</dbReference>
<dbReference type="GO" id="GO:0006508">
    <property type="term" value="P:proteolysis"/>
    <property type="evidence" value="ECO:0007669"/>
    <property type="project" value="UniProtKB-KW"/>
</dbReference>
<evidence type="ECO:0000256" key="4">
    <source>
        <dbReference type="ARBA" id="ARBA00022825"/>
    </source>
</evidence>
<evidence type="ECO:0000256" key="5">
    <source>
        <dbReference type="PROSITE-ProRule" id="PRU01240"/>
    </source>
</evidence>
<dbReference type="Gene3D" id="3.40.50.200">
    <property type="entry name" value="Peptidase S8/S53 domain"/>
    <property type="match status" value="1"/>
</dbReference>
<dbReference type="PANTHER" id="PTHR43806:SF11">
    <property type="entry name" value="CEREVISIN-RELATED"/>
    <property type="match status" value="1"/>
</dbReference>
<evidence type="ECO:0000256" key="1">
    <source>
        <dbReference type="ARBA" id="ARBA00011073"/>
    </source>
</evidence>
<evidence type="ECO:0000256" key="2">
    <source>
        <dbReference type="ARBA" id="ARBA00022670"/>
    </source>
</evidence>
<organism evidence="8 9">
    <name type="scientific">Sistotremastrum niveocremeum HHB9708</name>
    <dbReference type="NCBI Taxonomy" id="1314777"/>
    <lineage>
        <taxon>Eukaryota</taxon>
        <taxon>Fungi</taxon>
        <taxon>Dikarya</taxon>
        <taxon>Basidiomycota</taxon>
        <taxon>Agaricomycotina</taxon>
        <taxon>Agaricomycetes</taxon>
        <taxon>Sistotremastrales</taxon>
        <taxon>Sistotremastraceae</taxon>
        <taxon>Sertulicium</taxon>
        <taxon>Sertulicium niveocremeum</taxon>
    </lineage>
</organism>
<dbReference type="EMBL" id="KV419435">
    <property type="protein sequence ID" value="KZS88593.1"/>
    <property type="molecule type" value="Genomic_DNA"/>
</dbReference>
<dbReference type="OrthoDB" id="19448at2759"/>
<dbReference type="SUPFAM" id="SSF52743">
    <property type="entry name" value="Subtilisin-like"/>
    <property type="match status" value="1"/>
</dbReference>
<dbReference type="PROSITE" id="PS00137">
    <property type="entry name" value="SUBTILASE_HIS"/>
    <property type="match status" value="1"/>
</dbReference>
<evidence type="ECO:0000256" key="3">
    <source>
        <dbReference type="ARBA" id="ARBA00022801"/>
    </source>
</evidence>
<keyword evidence="9" id="KW-1185">Reference proteome</keyword>
<feature type="compositionally biased region" description="Basic and acidic residues" evidence="6">
    <location>
        <begin position="40"/>
        <end position="57"/>
    </location>
</feature>
<dbReference type="Proteomes" id="UP000076722">
    <property type="component" value="Unassembled WGS sequence"/>
</dbReference>
<dbReference type="InterPro" id="IPR034193">
    <property type="entry name" value="PCSK9_ProteinaseK-like"/>
</dbReference>
<dbReference type="InterPro" id="IPR022398">
    <property type="entry name" value="Peptidase_S8_His-AS"/>
</dbReference>
<dbReference type="GO" id="GO:0004252">
    <property type="term" value="F:serine-type endopeptidase activity"/>
    <property type="evidence" value="ECO:0007669"/>
    <property type="project" value="InterPro"/>
</dbReference>
<accession>A0A164PCJ9</accession>
<protein>
    <submittedName>
        <fullName evidence="8">Subtilisin-like protein</fullName>
    </submittedName>
</protein>
<feature type="compositionally biased region" description="Pro residues" evidence="6">
    <location>
        <begin position="606"/>
        <end position="619"/>
    </location>
</feature>
<comment type="caution">
    <text evidence="5">Lacks conserved residue(s) required for the propagation of feature annotation.</text>
</comment>
<keyword evidence="3" id="KW-0378">Hydrolase</keyword>
<feature type="compositionally biased region" description="Basic and acidic residues" evidence="6">
    <location>
        <begin position="9"/>
        <end position="30"/>
    </location>
</feature>
<dbReference type="InterPro" id="IPR036852">
    <property type="entry name" value="Peptidase_S8/S53_dom_sf"/>
</dbReference>
<name>A0A164PCJ9_9AGAM</name>
<dbReference type="AlphaFoldDB" id="A0A164PCJ9"/>
<proteinExistence type="inferred from homology"/>
<dbReference type="InterPro" id="IPR000209">
    <property type="entry name" value="Peptidase_S8/S53_dom"/>
</dbReference>
<evidence type="ECO:0000313" key="9">
    <source>
        <dbReference type="Proteomes" id="UP000076722"/>
    </source>
</evidence>
<keyword evidence="4" id="KW-0720">Serine protease</keyword>
<dbReference type="STRING" id="1314777.A0A164PCJ9"/>
<feature type="region of interest" description="Disordered" evidence="6">
    <location>
        <begin position="1"/>
        <end position="57"/>
    </location>
</feature>
<evidence type="ECO:0000313" key="8">
    <source>
        <dbReference type="EMBL" id="KZS88593.1"/>
    </source>
</evidence>
<keyword evidence="2" id="KW-0645">Protease</keyword>
<dbReference type="GO" id="GO:0005615">
    <property type="term" value="C:extracellular space"/>
    <property type="evidence" value="ECO:0007669"/>
    <property type="project" value="TreeGrafter"/>
</dbReference>
<evidence type="ECO:0000256" key="6">
    <source>
        <dbReference type="SAM" id="MobiDB-lite"/>
    </source>
</evidence>
<reference evidence="8 9" key="1">
    <citation type="journal article" date="2016" name="Mol. Biol. Evol.">
        <title>Comparative Genomics of Early-Diverging Mushroom-Forming Fungi Provides Insights into the Origins of Lignocellulose Decay Capabilities.</title>
        <authorList>
            <person name="Nagy L.G."/>
            <person name="Riley R."/>
            <person name="Tritt A."/>
            <person name="Adam C."/>
            <person name="Daum C."/>
            <person name="Floudas D."/>
            <person name="Sun H."/>
            <person name="Yadav J.S."/>
            <person name="Pangilinan J."/>
            <person name="Larsson K.H."/>
            <person name="Matsuura K."/>
            <person name="Barry K."/>
            <person name="Labutti K."/>
            <person name="Kuo R."/>
            <person name="Ohm R.A."/>
            <person name="Bhattacharya S.S."/>
            <person name="Shirouzu T."/>
            <person name="Yoshinaga Y."/>
            <person name="Martin F.M."/>
            <person name="Grigoriev I.V."/>
            <person name="Hibbett D.S."/>
        </authorList>
    </citation>
    <scope>NUCLEOTIDE SEQUENCE [LARGE SCALE GENOMIC DNA]</scope>
    <source>
        <strain evidence="8 9">HHB9708</strain>
    </source>
</reference>
<dbReference type="PANTHER" id="PTHR43806">
    <property type="entry name" value="PEPTIDASE S8"/>
    <property type="match status" value="1"/>
</dbReference>
<feature type="region of interest" description="Disordered" evidence="6">
    <location>
        <begin position="600"/>
        <end position="619"/>
    </location>
</feature>
<comment type="similarity">
    <text evidence="1 5">Belongs to the peptidase S8 family.</text>
</comment>
<sequence>MLHNSSLTRRAESKKTRNRDGRTRIGDKTASRSWGKPSRGLKDQGRGSCGKRGDEEGGYPDEDRFLIWTEEKDQRLVVILLRFRSCGEYDENALHVLVNSTDIRSITENGITNDQEFADQPDAPWGISRVSVDDQTQADNLKVTDLSYDYFYNLPPVDVYIVGVRISHKEFGGRAEWGVNLDSDDTITLGHGTHVAGIAGGVKYGIAKDTHIIAVKSSDSHDIRIQGLEWVFHQVQSTGRPSVANLSWGWPVPKGEEDPEDNPCDVAVNAMINAGIHVVIAAGNRNWDVSKTTPARVPGAITVASVDIDGNRATSSNYGTGIDIFAPGVKITSAWIGSDEDSKVLSGTSMVTTFAAISRAKCAYYVDQAAPHVTGLVAYLTKLYGNRTPADMKTLLQELALKEVLHDTDDHPLNGSPNLLARNDFSNSQVGVLSYIPPQPKSEIENNHTAIIDVEKSTSIALYGTALTDKAQYVSVLLLDSDGHWLATNDGQIHPALAGKNGPLQILPNGRTVVSWGPFANVTRLVIYFGLTLGLDLGHGLGRPPHGGSIIANQVQEYDGFDTAVSMIPYCDGRTPGKVATDVIVHVVRKAYVYGQMQQFTSNGSSPPPVPPMPPIQQT</sequence>